<gene>
    <name evidence="2" type="ORF">DT603_04995</name>
</gene>
<dbReference type="PANTHER" id="PTHR36966:SF1">
    <property type="entry name" value="REP-ASSOCIATED TYROSINE TRANSPOSASE"/>
    <property type="match status" value="1"/>
</dbReference>
<proteinExistence type="predicted"/>
<dbReference type="InterPro" id="IPR052715">
    <property type="entry name" value="RAYT_transposase"/>
</dbReference>
<evidence type="ECO:0000259" key="1">
    <source>
        <dbReference type="SMART" id="SM01321"/>
    </source>
</evidence>
<keyword evidence="3" id="KW-1185">Reference proteome</keyword>
<dbReference type="Pfam" id="PF01797">
    <property type="entry name" value="Y1_Tnp"/>
    <property type="match status" value="1"/>
</dbReference>
<dbReference type="SMART" id="SM01321">
    <property type="entry name" value="Y1_Tnp"/>
    <property type="match status" value="1"/>
</dbReference>
<evidence type="ECO:0000313" key="3">
    <source>
        <dbReference type="Proteomes" id="UP001429354"/>
    </source>
</evidence>
<reference evidence="2 3" key="1">
    <citation type="submission" date="2018-07" db="EMBL/GenBank/DDBJ databases">
        <title>Whole genome Sequencing of Pseudoxanthomonas gei KCTC 32298 (T).</title>
        <authorList>
            <person name="Kumar S."/>
            <person name="Bansal K."/>
            <person name="Kaur A."/>
            <person name="Patil P."/>
            <person name="Sharma S."/>
            <person name="Patil P.B."/>
        </authorList>
    </citation>
    <scope>NUCLEOTIDE SEQUENCE [LARGE SCALE GENOMIC DNA]</scope>
    <source>
        <strain evidence="2 3">KCTC 32298</strain>
    </source>
</reference>
<evidence type="ECO:0000313" key="2">
    <source>
        <dbReference type="EMBL" id="NDK38196.1"/>
    </source>
</evidence>
<dbReference type="PANTHER" id="PTHR36966">
    <property type="entry name" value="REP-ASSOCIATED TYROSINE TRANSPOSASE"/>
    <property type="match status" value="1"/>
</dbReference>
<dbReference type="InterPro" id="IPR036515">
    <property type="entry name" value="Transposase_17_sf"/>
</dbReference>
<comment type="caution">
    <text evidence="2">The sequence shown here is derived from an EMBL/GenBank/DDBJ whole genome shotgun (WGS) entry which is preliminary data.</text>
</comment>
<dbReference type="Gene3D" id="3.30.70.1290">
    <property type="entry name" value="Transposase IS200-like"/>
    <property type="match status" value="1"/>
</dbReference>
<accession>A0ABX0A9N6</accession>
<sequence>MTNYRRMHVPGATWFFTVNLADRRSRLLAERTDTLREALRYVHARHPFRIEAMAVLPDHLHAVWTLPPGDADYPTRLRLMKSWFSRHIPAGERRGASRVDKGERGIWQRRYWEHMVRDDRDLERCVDYVHFNPVKHGHAARAVDWPYSTFHRYVAKGWLSADWGIAIEATGDFGERDDPQASHDS</sequence>
<organism evidence="2 3">
    <name type="scientific">Pseudoxanthomonas gei</name>
    <dbReference type="NCBI Taxonomy" id="1383030"/>
    <lineage>
        <taxon>Bacteria</taxon>
        <taxon>Pseudomonadati</taxon>
        <taxon>Pseudomonadota</taxon>
        <taxon>Gammaproteobacteria</taxon>
        <taxon>Lysobacterales</taxon>
        <taxon>Lysobacteraceae</taxon>
        <taxon>Pseudoxanthomonas</taxon>
    </lineage>
</organism>
<dbReference type="EMBL" id="QOVG01000002">
    <property type="protein sequence ID" value="NDK38196.1"/>
    <property type="molecule type" value="Genomic_DNA"/>
</dbReference>
<name>A0ABX0A9N6_9GAMM</name>
<dbReference type="NCBIfam" id="NF047646">
    <property type="entry name" value="REP_Tyr_transpos"/>
    <property type="match status" value="1"/>
</dbReference>
<dbReference type="RefSeq" id="WP_162348738.1">
    <property type="nucleotide sequence ID" value="NZ_QOVG01000002.1"/>
</dbReference>
<dbReference type="InterPro" id="IPR002686">
    <property type="entry name" value="Transposase_17"/>
</dbReference>
<feature type="domain" description="Transposase IS200-like" evidence="1">
    <location>
        <begin position="9"/>
        <end position="132"/>
    </location>
</feature>
<protein>
    <submittedName>
        <fullName evidence="2">Transposase</fullName>
    </submittedName>
</protein>
<dbReference type="SUPFAM" id="SSF143422">
    <property type="entry name" value="Transposase IS200-like"/>
    <property type="match status" value="1"/>
</dbReference>
<dbReference type="Proteomes" id="UP001429354">
    <property type="component" value="Unassembled WGS sequence"/>
</dbReference>